<organism evidence="1 2">
    <name type="scientific">Paraburkholderia polaris</name>
    <dbReference type="NCBI Taxonomy" id="2728848"/>
    <lineage>
        <taxon>Bacteria</taxon>
        <taxon>Pseudomonadati</taxon>
        <taxon>Pseudomonadota</taxon>
        <taxon>Betaproteobacteria</taxon>
        <taxon>Burkholderiales</taxon>
        <taxon>Burkholderiaceae</taxon>
        <taxon>Paraburkholderia</taxon>
    </lineage>
</organism>
<gene>
    <name evidence="1" type="ORF">HHL24_26480</name>
</gene>
<dbReference type="EMBL" id="JABBGJ010000031">
    <property type="protein sequence ID" value="NMM01472.1"/>
    <property type="molecule type" value="Genomic_DNA"/>
</dbReference>
<name>A0A848IGZ3_9BURK</name>
<proteinExistence type="predicted"/>
<sequence>MPEYLEKVMESFAFGRQHRGSRDDQLLDTATLAAQLGMDDAAGFILARIDRYGLSSSAYVARLERLRSTVFEQTSDQT</sequence>
<protein>
    <submittedName>
        <fullName evidence="1">Uncharacterized protein</fullName>
    </submittedName>
</protein>
<keyword evidence="2" id="KW-1185">Reference proteome</keyword>
<dbReference type="RefSeq" id="WP_169488310.1">
    <property type="nucleotide sequence ID" value="NZ_JABBGJ010000031.1"/>
</dbReference>
<reference evidence="1 2" key="1">
    <citation type="submission" date="2020-04" db="EMBL/GenBank/DDBJ databases">
        <title>Paraburkholderia sp. RP-4-7 isolated from soil.</title>
        <authorList>
            <person name="Dahal R.H."/>
        </authorList>
    </citation>
    <scope>NUCLEOTIDE SEQUENCE [LARGE SCALE GENOMIC DNA]</scope>
    <source>
        <strain evidence="1 2">RP-4-7</strain>
    </source>
</reference>
<dbReference type="Proteomes" id="UP000544134">
    <property type="component" value="Unassembled WGS sequence"/>
</dbReference>
<comment type="caution">
    <text evidence="1">The sequence shown here is derived from an EMBL/GenBank/DDBJ whole genome shotgun (WGS) entry which is preliminary data.</text>
</comment>
<dbReference type="AlphaFoldDB" id="A0A848IGZ3"/>
<accession>A0A848IGZ3</accession>
<evidence type="ECO:0000313" key="2">
    <source>
        <dbReference type="Proteomes" id="UP000544134"/>
    </source>
</evidence>
<evidence type="ECO:0000313" key="1">
    <source>
        <dbReference type="EMBL" id="NMM01472.1"/>
    </source>
</evidence>